<name>A0ABY8CY55_9HYPH</name>
<evidence type="ECO:0008006" key="3">
    <source>
        <dbReference type="Google" id="ProtNLM"/>
    </source>
</evidence>
<dbReference type="EMBL" id="CP120371">
    <property type="protein sequence ID" value="WEX83565.1"/>
    <property type="molecule type" value="Genomic_DNA"/>
</dbReference>
<evidence type="ECO:0000313" key="2">
    <source>
        <dbReference type="Proteomes" id="UP001235547"/>
    </source>
</evidence>
<protein>
    <recommendedName>
        <fullName evidence="3">EF-hand domain-containing protein</fullName>
    </recommendedName>
</protein>
<evidence type="ECO:0000313" key="1">
    <source>
        <dbReference type="EMBL" id="WEX83565.1"/>
    </source>
</evidence>
<gene>
    <name evidence="1" type="ORF">PYH38_002350</name>
</gene>
<sequence length="136" mass="15518">MSTYEHHLANIPHLVKEERDADRYLRAFAAMIARLDNDADGVCDIDEALEAAEDAIRFIADDAFRRGFEASHENVVLPLRETTIPREAALEEMRRHGEIVRQKIVSKFEDLPGQPNQITVDIDEVELPEPEIRVAE</sequence>
<reference evidence="1 2" key="1">
    <citation type="submission" date="2023-03" db="EMBL/GenBank/DDBJ databases">
        <authorList>
            <person name="Kaur S."/>
            <person name="Espinosa-Saiz D."/>
            <person name="Velazquez E."/>
            <person name="Menendez E."/>
            <person name="diCenzo G.C."/>
        </authorList>
    </citation>
    <scope>NUCLEOTIDE SEQUENCE [LARGE SCALE GENOMIC DNA]</scope>
    <source>
        <strain evidence="1 2">LMG 27395</strain>
    </source>
</reference>
<organism evidence="1 2">
    <name type="scientific">Sinorhizobium numidicum</name>
    <dbReference type="NCBI Taxonomy" id="680248"/>
    <lineage>
        <taxon>Bacteria</taxon>
        <taxon>Pseudomonadati</taxon>
        <taxon>Pseudomonadota</taxon>
        <taxon>Alphaproteobacteria</taxon>
        <taxon>Hyphomicrobiales</taxon>
        <taxon>Rhizobiaceae</taxon>
        <taxon>Sinorhizobium/Ensifer group</taxon>
        <taxon>Sinorhizobium</taxon>
    </lineage>
</organism>
<keyword evidence="2" id="KW-1185">Reference proteome</keyword>
<accession>A0ABY8CY55</accession>
<dbReference type="RefSeq" id="WP_280734392.1">
    <property type="nucleotide sequence ID" value="NZ_CP120368.1"/>
</dbReference>
<proteinExistence type="predicted"/>
<dbReference type="Proteomes" id="UP001235547">
    <property type="component" value="Chromosome 1"/>
</dbReference>